<keyword evidence="2" id="KW-0342">GTP-binding</keyword>
<keyword evidence="1" id="KW-0547">Nucleotide-binding</keyword>
<dbReference type="EMBL" id="PYKI01001003">
    <property type="protein sequence ID" value="TGD98482.1"/>
    <property type="molecule type" value="Genomic_DNA"/>
</dbReference>
<evidence type="ECO:0000313" key="5">
    <source>
        <dbReference type="Proteomes" id="UP000298196"/>
    </source>
</evidence>
<dbReference type="FunFam" id="3.40.50.300:FF:000055">
    <property type="entry name" value="GTP-binding protein TypA"/>
    <property type="match status" value="1"/>
</dbReference>
<dbReference type="InterPro" id="IPR027417">
    <property type="entry name" value="P-loop_NTPase"/>
</dbReference>
<sequence>MIENLRNIAIIAHVDHGKTTLVDKLLQQSGTFDARAETQERVMDSNDLEKERGITILAKNTAIKWNDYRINIVDTPGHADFGGEVERVMSMVDSVLLVVDAFDGPMPQTRFVTKKAFAHGLKPIVVINKVDRPGARPDWVVDQVFDLFVNLDATDEQLDFPIIYASARPGIAGLDHAELAAALT</sequence>
<dbReference type="Proteomes" id="UP000298196">
    <property type="component" value="Unassembled WGS sequence"/>
</dbReference>
<feature type="non-terminal residue" evidence="4">
    <location>
        <position position="184"/>
    </location>
</feature>
<dbReference type="PANTHER" id="PTHR42908:SF8">
    <property type="entry name" value="TR-TYPE G DOMAIN-CONTAINING PROTEIN"/>
    <property type="match status" value="1"/>
</dbReference>
<dbReference type="PROSITE" id="PS51722">
    <property type="entry name" value="G_TR_2"/>
    <property type="match status" value="1"/>
</dbReference>
<gene>
    <name evidence="4" type="ORF">C9F07_09195</name>
</gene>
<proteinExistence type="predicted"/>
<evidence type="ECO:0000256" key="2">
    <source>
        <dbReference type="ARBA" id="ARBA00023134"/>
    </source>
</evidence>
<evidence type="ECO:0000259" key="3">
    <source>
        <dbReference type="PROSITE" id="PS51722"/>
    </source>
</evidence>
<dbReference type="PANTHER" id="PTHR42908">
    <property type="entry name" value="TRANSLATION ELONGATION FACTOR-RELATED"/>
    <property type="match status" value="1"/>
</dbReference>
<dbReference type="GO" id="GO:0005525">
    <property type="term" value="F:GTP binding"/>
    <property type="evidence" value="ECO:0007669"/>
    <property type="project" value="UniProtKB-KW"/>
</dbReference>
<accession>A0A4Z0NNZ9</accession>
<dbReference type="GO" id="GO:1990904">
    <property type="term" value="C:ribonucleoprotein complex"/>
    <property type="evidence" value="ECO:0007669"/>
    <property type="project" value="TreeGrafter"/>
</dbReference>
<keyword evidence="5" id="KW-1185">Reference proteome</keyword>
<dbReference type="PRINTS" id="PR00315">
    <property type="entry name" value="ELONGATNFCT"/>
</dbReference>
<dbReference type="GO" id="GO:0005829">
    <property type="term" value="C:cytosol"/>
    <property type="evidence" value="ECO:0007669"/>
    <property type="project" value="TreeGrafter"/>
</dbReference>
<reference evidence="4 5" key="1">
    <citation type="submission" date="2018-03" db="EMBL/GenBank/DDBJ databases">
        <title>Non-Typhoidal Salmonella genome sequencing and assembly.</title>
        <authorList>
            <person name="Matchawe C."/>
        </authorList>
    </citation>
    <scope>NUCLEOTIDE SEQUENCE [LARGE SCALE GENOMIC DNA]</scope>
    <source>
        <strain evidence="4 5">22sa</strain>
    </source>
</reference>
<evidence type="ECO:0000313" key="4">
    <source>
        <dbReference type="EMBL" id="TGD98482.1"/>
    </source>
</evidence>
<dbReference type="SUPFAM" id="SSF52540">
    <property type="entry name" value="P-loop containing nucleoside triphosphate hydrolases"/>
    <property type="match status" value="1"/>
</dbReference>
<dbReference type="InterPro" id="IPR005225">
    <property type="entry name" value="Small_GTP-bd"/>
</dbReference>
<dbReference type="NCBIfam" id="TIGR00231">
    <property type="entry name" value="small_GTP"/>
    <property type="match status" value="1"/>
</dbReference>
<dbReference type="InterPro" id="IPR000795">
    <property type="entry name" value="T_Tr_GTP-bd_dom"/>
</dbReference>
<feature type="domain" description="Tr-type G" evidence="3">
    <location>
        <begin position="3"/>
        <end position="184"/>
    </location>
</feature>
<evidence type="ECO:0000256" key="1">
    <source>
        <dbReference type="ARBA" id="ARBA00022741"/>
    </source>
</evidence>
<dbReference type="Pfam" id="PF00009">
    <property type="entry name" value="GTP_EFTU"/>
    <property type="match status" value="1"/>
</dbReference>
<dbReference type="InterPro" id="IPR031157">
    <property type="entry name" value="G_TR_CS"/>
</dbReference>
<organism evidence="4 5">
    <name type="scientific">Salmonella enterica subsp. enterica serovar Poona</name>
    <dbReference type="NCBI Taxonomy" id="436295"/>
    <lineage>
        <taxon>Bacteria</taxon>
        <taxon>Pseudomonadati</taxon>
        <taxon>Pseudomonadota</taxon>
        <taxon>Gammaproteobacteria</taxon>
        <taxon>Enterobacterales</taxon>
        <taxon>Enterobacteriaceae</taxon>
        <taxon>Salmonella</taxon>
    </lineage>
</organism>
<protein>
    <submittedName>
        <fullName evidence="4">Translational GTPase TypA</fullName>
    </submittedName>
</protein>
<dbReference type="Gene3D" id="3.40.50.300">
    <property type="entry name" value="P-loop containing nucleotide triphosphate hydrolases"/>
    <property type="match status" value="1"/>
</dbReference>
<dbReference type="CDD" id="cd01891">
    <property type="entry name" value="TypA_BipA"/>
    <property type="match status" value="1"/>
</dbReference>
<name>A0A4Z0NNZ9_SALET</name>
<comment type="caution">
    <text evidence="4">The sequence shown here is derived from an EMBL/GenBank/DDBJ whole genome shotgun (WGS) entry which is preliminary data.</text>
</comment>
<dbReference type="PROSITE" id="PS00301">
    <property type="entry name" value="G_TR_1"/>
    <property type="match status" value="1"/>
</dbReference>
<dbReference type="AlphaFoldDB" id="A0A4Z0NNZ9"/>
<dbReference type="GO" id="GO:0003924">
    <property type="term" value="F:GTPase activity"/>
    <property type="evidence" value="ECO:0007669"/>
    <property type="project" value="InterPro"/>
</dbReference>
<dbReference type="InterPro" id="IPR047041">
    <property type="entry name" value="BipA_GTP-bd_dom"/>
</dbReference>